<keyword evidence="2 6" id="KW-0732">Signal</keyword>
<feature type="chain" id="PRO_5015533542" evidence="6">
    <location>
        <begin position="24"/>
        <end position="620"/>
    </location>
</feature>
<comment type="similarity">
    <text evidence="5">Belongs to the bacterial secretin family.</text>
</comment>
<evidence type="ECO:0000256" key="2">
    <source>
        <dbReference type="ARBA" id="ARBA00022729"/>
    </source>
</evidence>
<dbReference type="Gene3D" id="1.25.40.10">
    <property type="entry name" value="Tetratricopeptide repeat domain"/>
    <property type="match status" value="1"/>
</dbReference>
<sequence>MRRTVLIIATGLLTAMLAAPAFAAGNDPAPDQPISCGNGIPGGVNCIATKSQIKEARSAFNRGRKLADRKQLEEAYSEFDNAARLVPQNPQFLTARELVKAKLVFNHVERGNVLLLENLRARAAEEFRAALDLDPENQFVQERFKEAVREEAADAPAVLPVQLADAGEIHIQPRDDRATFHFTGDVRSLFAQLAPAYGVTVQFDDSVQNRQVRFNVEDVDFFTALKLACEISKTMWAALDTRQLLVAADNPENHKQFDRMSLQTFTLPSHSTPQEASEVVNTLRVLFDLRFVSPGQTADTLEVRGPQPILKACSQLMEQLRNGRPQVGLDVRIFQISHQLTRNIGVHVPNAFNLYNIPAAALAGLAGQNIQQLINQLISSGGINQAGSSALSGLLAQLEGQQNSIFSQPLATFGGGLTFMGLSLDHLAAALSVNESWARSLEHMTLRADQGSDATFHVGERYPIQNASYAPIYNSPQISQVLGNQSYIAPFPSVSYEDIGLNMKVKPAVHGDGSVSLQLDIEVRSLTGQSNNGVPIMSNREYQASINLKDGEPAVVAGAISRTDSLALSGIPGLGFLPGLNQAMVNNTKEEDSDELMIVITPHILADINRITPEIWMSQN</sequence>
<accession>A0A2U3K1Z7</accession>
<evidence type="ECO:0000313" key="9">
    <source>
        <dbReference type="Proteomes" id="UP000238701"/>
    </source>
</evidence>
<evidence type="ECO:0000259" key="7">
    <source>
        <dbReference type="Pfam" id="PF00263"/>
    </source>
</evidence>
<dbReference type="OrthoDB" id="110635at2"/>
<feature type="repeat" description="TPR" evidence="4">
    <location>
        <begin position="56"/>
        <end position="89"/>
    </location>
</feature>
<dbReference type="InterPro" id="IPR004846">
    <property type="entry name" value="T2SS/T3SS_dom"/>
</dbReference>
<evidence type="ECO:0000256" key="4">
    <source>
        <dbReference type="PROSITE-ProRule" id="PRU00339"/>
    </source>
</evidence>
<comment type="subcellular location">
    <subcellularLocation>
        <location evidence="1">Membrane</location>
    </subcellularLocation>
</comment>
<keyword evidence="4" id="KW-0802">TPR repeat</keyword>
<evidence type="ECO:0000256" key="6">
    <source>
        <dbReference type="SAM" id="SignalP"/>
    </source>
</evidence>
<dbReference type="SUPFAM" id="SSF48452">
    <property type="entry name" value="TPR-like"/>
    <property type="match status" value="1"/>
</dbReference>
<dbReference type="InterPro" id="IPR019734">
    <property type="entry name" value="TPR_rpt"/>
</dbReference>
<keyword evidence="3" id="KW-0472">Membrane</keyword>
<feature type="domain" description="Type II/III secretion system secretin-like" evidence="7">
    <location>
        <begin position="438"/>
        <end position="605"/>
    </location>
</feature>
<proteinExistence type="inferred from homology"/>
<dbReference type="InterPro" id="IPR011990">
    <property type="entry name" value="TPR-like_helical_dom_sf"/>
</dbReference>
<reference evidence="9" key="1">
    <citation type="submission" date="2018-02" db="EMBL/GenBank/DDBJ databases">
        <authorList>
            <person name="Hausmann B."/>
        </authorList>
    </citation>
    <scope>NUCLEOTIDE SEQUENCE [LARGE SCALE GENOMIC DNA]</scope>
    <source>
        <strain evidence="9">Peat soil MAG SbA1</strain>
    </source>
</reference>
<feature type="repeat" description="TPR" evidence="4">
    <location>
        <begin position="104"/>
        <end position="137"/>
    </location>
</feature>
<dbReference type="AlphaFoldDB" id="A0A2U3K1Z7"/>
<dbReference type="PANTHER" id="PTHR30332">
    <property type="entry name" value="PROBABLE GENERAL SECRETION PATHWAY PROTEIN D"/>
    <property type="match status" value="1"/>
</dbReference>
<evidence type="ECO:0000256" key="5">
    <source>
        <dbReference type="RuleBase" id="RU004003"/>
    </source>
</evidence>
<dbReference type="PROSITE" id="PS50005">
    <property type="entry name" value="TPR"/>
    <property type="match status" value="2"/>
</dbReference>
<dbReference type="GO" id="GO:0016020">
    <property type="term" value="C:membrane"/>
    <property type="evidence" value="ECO:0007669"/>
    <property type="project" value="UniProtKB-SubCell"/>
</dbReference>
<evidence type="ECO:0000256" key="1">
    <source>
        <dbReference type="ARBA" id="ARBA00004370"/>
    </source>
</evidence>
<dbReference type="PANTHER" id="PTHR30332:SF24">
    <property type="entry name" value="SECRETIN GSPD-RELATED"/>
    <property type="match status" value="1"/>
</dbReference>
<feature type="signal peptide" evidence="6">
    <location>
        <begin position="1"/>
        <end position="23"/>
    </location>
</feature>
<evidence type="ECO:0000313" key="8">
    <source>
        <dbReference type="EMBL" id="SPF33692.1"/>
    </source>
</evidence>
<dbReference type="InterPro" id="IPR050810">
    <property type="entry name" value="Bact_Secretion_Sys_Channel"/>
</dbReference>
<evidence type="ECO:0000256" key="3">
    <source>
        <dbReference type="ARBA" id="ARBA00023136"/>
    </source>
</evidence>
<dbReference type="GO" id="GO:0015627">
    <property type="term" value="C:type II protein secretion system complex"/>
    <property type="evidence" value="ECO:0007669"/>
    <property type="project" value="TreeGrafter"/>
</dbReference>
<name>A0A2U3K1Z7_9BACT</name>
<protein>
    <submittedName>
        <fullName evidence="8">TPR repeat protein</fullName>
    </submittedName>
</protein>
<gene>
    <name evidence="8" type="ORF">SBA1_120066</name>
</gene>
<organism evidence="8 9">
    <name type="scientific">Candidatus Sulfotelmatobacter kueseliae</name>
    <dbReference type="NCBI Taxonomy" id="2042962"/>
    <lineage>
        <taxon>Bacteria</taxon>
        <taxon>Pseudomonadati</taxon>
        <taxon>Acidobacteriota</taxon>
        <taxon>Terriglobia</taxon>
        <taxon>Terriglobales</taxon>
        <taxon>Candidatus Korobacteraceae</taxon>
        <taxon>Candidatus Sulfotelmatobacter</taxon>
    </lineage>
</organism>
<dbReference type="GO" id="GO:0009306">
    <property type="term" value="P:protein secretion"/>
    <property type="evidence" value="ECO:0007669"/>
    <property type="project" value="InterPro"/>
</dbReference>
<dbReference type="EMBL" id="OMOD01000024">
    <property type="protein sequence ID" value="SPF33692.1"/>
    <property type="molecule type" value="Genomic_DNA"/>
</dbReference>
<dbReference type="Pfam" id="PF00263">
    <property type="entry name" value="Secretin"/>
    <property type="match status" value="1"/>
</dbReference>
<dbReference type="Proteomes" id="UP000238701">
    <property type="component" value="Unassembled WGS sequence"/>
</dbReference>